<feature type="compositionally biased region" description="Basic and acidic residues" evidence="1">
    <location>
        <begin position="109"/>
        <end position="118"/>
    </location>
</feature>
<evidence type="ECO:0000313" key="2">
    <source>
        <dbReference type="EMBL" id="GAA4332159.1"/>
    </source>
</evidence>
<feature type="region of interest" description="Disordered" evidence="1">
    <location>
        <begin position="720"/>
        <end position="740"/>
    </location>
</feature>
<evidence type="ECO:0000256" key="1">
    <source>
        <dbReference type="SAM" id="MobiDB-lite"/>
    </source>
</evidence>
<reference evidence="3" key="1">
    <citation type="journal article" date="2019" name="Int. J. Syst. Evol. Microbiol.">
        <title>The Global Catalogue of Microorganisms (GCM) 10K type strain sequencing project: providing services to taxonomists for standard genome sequencing and annotation.</title>
        <authorList>
            <consortium name="The Broad Institute Genomics Platform"/>
            <consortium name="The Broad Institute Genome Sequencing Center for Infectious Disease"/>
            <person name="Wu L."/>
            <person name="Ma J."/>
        </authorList>
    </citation>
    <scope>NUCLEOTIDE SEQUENCE [LARGE SCALE GENOMIC DNA]</scope>
    <source>
        <strain evidence="3">JCM 17919</strain>
    </source>
</reference>
<accession>A0ABP8GZI5</accession>
<dbReference type="PANTHER" id="PTHR30634">
    <property type="entry name" value="OUTER MEMBRANE LOLAB LIPOPROTEIN INSERTION APPARATUS"/>
    <property type="match status" value="1"/>
</dbReference>
<dbReference type="Proteomes" id="UP001501725">
    <property type="component" value="Unassembled WGS sequence"/>
</dbReference>
<organism evidence="2 3">
    <name type="scientific">Flaviaesturariibacter amylovorans</name>
    <dbReference type="NCBI Taxonomy" id="1084520"/>
    <lineage>
        <taxon>Bacteria</taxon>
        <taxon>Pseudomonadati</taxon>
        <taxon>Bacteroidota</taxon>
        <taxon>Chitinophagia</taxon>
        <taxon>Chitinophagales</taxon>
        <taxon>Chitinophagaceae</taxon>
        <taxon>Flaviaestuariibacter</taxon>
    </lineage>
</organism>
<dbReference type="RefSeq" id="WP_345256029.1">
    <property type="nucleotide sequence ID" value="NZ_BAABGY010000007.1"/>
</dbReference>
<comment type="caution">
    <text evidence="2">The sequence shown here is derived from an EMBL/GenBank/DDBJ whole genome shotgun (WGS) entry which is preliminary data.</text>
</comment>
<dbReference type="InterPro" id="IPR043737">
    <property type="entry name" value="DUF5682"/>
</dbReference>
<proteinExistence type="predicted"/>
<dbReference type="Pfam" id="PF18934">
    <property type="entry name" value="DUF5682"/>
    <property type="match status" value="1"/>
</dbReference>
<sequence>MSVHLFGIRHHGPGSARNVREYLEALRPDIVLVEGPPEADALLQWAADEAMKPPVALLCYRPDRPQQSIFYPFAEFSPEWQAITYARRHAIPVRFFDLPVAHMFGIEEEAQRRDEQTKTDPSTPEAEPDAIEAGGPAPQGTDVKVAEEARRDPIGWLAEAAGYADGEEWWEQMFEYRQEAGEVFEAIGEAMGALRSTLPQRADHREALREAHMRRAIRQAEKELYTTVAVICGAWHVPGLKEPVKAKDDNELLKGLPKVKVECTWIPWTYDRLSLRSGYGAGIGSPGWYGHLWQHPNDDGTRWMSRVAALFRGKGMDTSVAHVIEAVRLATALSSLRGLPRVGLAELEEATRSVLCGGEDLLMQLLHDELIVGHVIGEVPEVVPRPPLQVDIEKTQKTLRLPATADFKDYTLDLRKDTDLARSVFLHRLRLLGIGWGEQTATSGKGTFKEQWRLQWTPSFAVDVIEKGNWGNTVAEAANNFIRHEARKGGSVPSIARLLVNALPADLNEAVNELLPALNNAAAASTDVVQLMESLEPLVRVARYGNVRRTDAELVLRIVDTMVTRICIGLPNAVSGIADEAAQELLDQMRLVHEALALLQQASMDEAWIGALRSVLANSRSAPVLRGYAARLLYDRKELQGEELERRFRTEVSLAAGPDRSAAWLEGFLRGSGTLLLLDTDLWSLVDEWVATLDPSVFIQVLPLLRRTFSLFTRPERRQLGEKARSGNSGHRVANAPSTGLDPARAATGIPIVLRLLGIPLTDQTNPI</sequence>
<keyword evidence="3" id="KW-1185">Reference proteome</keyword>
<feature type="region of interest" description="Disordered" evidence="1">
    <location>
        <begin position="107"/>
        <end position="141"/>
    </location>
</feature>
<dbReference type="EMBL" id="BAABGY010000007">
    <property type="protein sequence ID" value="GAA4332159.1"/>
    <property type="molecule type" value="Genomic_DNA"/>
</dbReference>
<protein>
    <submittedName>
        <fullName evidence="2">DUF5682 family protein</fullName>
    </submittedName>
</protein>
<name>A0ABP8GZI5_9BACT</name>
<evidence type="ECO:0000313" key="3">
    <source>
        <dbReference type="Proteomes" id="UP001501725"/>
    </source>
</evidence>
<dbReference type="PANTHER" id="PTHR30634:SF14">
    <property type="match status" value="1"/>
</dbReference>
<dbReference type="InterPro" id="IPR050458">
    <property type="entry name" value="LolB"/>
</dbReference>
<gene>
    <name evidence="2" type="ORF">GCM10023184_24530</name>
</gene>